<accession>A0ABZ2TI33</accession>
<evidence type="ECO:0000259" key="9">
    <source>
        <dbReference type="PROSITE" id="PS50928"/>
    </source>
</evidence>
<keyword evidence="7 8" id="KW-0472">Membrane</keyword>
<organism evidence="10 11">
    <name type="scientific">Roseovarius rhodophyticola</name>
    <dbReference type="NCBI Taxonomy" id="3080827"/>
    <lineage>
        <taxon>Bacteria</taxon>
        <taxon>Pseudomonadati</taxon>
        <taxon>Pseudomonadota</taxon>
        <taxon>Alphaproteobacteria</taxon>
        <taxon>Rhodobacterales</taxon>
        <taxon>Roseobacteraceae</taxon>
        <taxon>Roseovarius</taxon>
    </lineage>
</organism>
<evidence type="ECO:0000256" key="7">
    <source>
        <dbReference type="ARBA" id="ARBA00023136"/>
    </source>
</evidence>
<comment type="subcellular location">
    <subcellularLocation>
        <location evidence="1 8">Cell membrane</location>
        <topology evidence="1 8">Multi-pass membrane protein</topology>
    </subcellularLocation>
</comment>
<evidence type="ECO:0000256" key="5">
    <source>
        <dbReference type="ARBA" id="ARBA00022692"/>
    </source>
</evidence>
<comment type="similarity">
    <text evidence="2">Belongs to the binding-protein-dependent transport system permease family. CysTW subfamily.</text>
</comment>
<keyword evidence="11" id="KW-1185">Reference proteome</keyword>
<evidence type="ECO:0000256" key="8">
    <source>
        <dbReference type="RuleBase" id="RU363032"/>
    </source>
</evidence>
<dbReference type="Gene3D" id="1.10.3720.10">
    <property type="entry name" value="MetI-like"/>
    <property type="match status" value="1"/>
</dbReference>
<feature type="domain" description="ABC transmembrane type-1" evidence="9">
    <location>
        <begin position="103"/>
        <end position="309"/>
    </location>
</feature>
<dbReference type="Proteomes" id="UP001281305">
    <property type="component" value="Chromosome"/>
</dbReference>
<keyword evidence="5 8" id="KW-0812">Transmembrane</keyword>
<name>A0ABZ2TI33_9RHOB</name>
<dbReference type="Pfam" id="PF00528">
    <property type="entry name" value="BPD_transp_1"/>
    <property type="match status" value="1"/>
</dbReference>
<dbReference type="SUPFAM" id="SSF161098">
    <property type="entry name" value="MetI-like"/>
    <property type="match status" value="1"/>
</dbReference>
<keyword evidence="6 8" id="KW-1133">Transmembrane helix</keyword>
<feature type="transmembrane region" description="Helical" evidence="8">
    <location>
        <begin position="288"/>
        <end position="309"/>
    </location>
</feature>
<evidence type="ECO:0000313" key="10">
    <source>
        <dbReference type="EMBL" id="WYK19392.1"/>
    </source>
</evidence>
<dbReference type="CDD" id="cd06261">
    <property type="entry name" value="TM_PBP2"/>
    <property type="match status" value="1"/>
</dbReference>
<evidence type="ECO:0000256" key="3">
    <source>
        <dbReference type="ARBA" id="ARBA00022448"/>
    </source>
</evidence>
<feature type="transmembrane region" description="Helical" evidence="8">
    <location>
        <begin position="189"/>
        <end position="209"/>
    </location>
</feature>
<dbReference type="PANTHER" id="PTHR42929:SF3">
    <property type="entry name" value="PUTRESCINE TRANSPORT SYSTEM PERMEASE PROTEIN POTH"/>
    <property type="match status" value="1"/>
</dbReference>
<dbReference type="PROSITE" id="PS50928">
    <property type="entry name" value="ABC_TM1"/>
    <property type="match status" value="1"/>
</dbReference>
<dbReference type="InterPro" id="IPR035906">
    <property type="entry name" value="MetI-like_sf"/>
</dbReference>
<feature type="transmembrane region" description="Helical" evidence="8">
    <location>
        <begin position="236"/>
        <end position="256"/>
    </location>
</feature>
<evidence type="ECO:0000313" key="11">
    <source>
        <dbReference type="Proteomes" id="UP001281305"/>
    </source>
</evidence>
<feature type="transmembrane region" description="Helical" evidence="8">
    <location>
        <begin position="138"/>
        <end position="159"/>
    </location>
</feature>
<proteinExistence type="inferred from homology"/>
<reference evidence="10 11" key="1">
    <citation type="submission" date="2024-02" db="EMBL/GenBank/DDBJ databases">
        <title>Roseovarius strain W115 nov., isolated from a marine algae.</title>
        <authorList>
            <person name="Lee M.W."/>
            <person name="Lee J.K."/>
            <person name="Kim J.M."/>
            <person name="Choi D.G."/>
            <person name="Baek J.H."/>
            <person name="Bayburt H."/>
            <person name="Jung J.J."/>
            <person name="Han D.M."/>
            <person name="Jeon C.O."/>
        </authorList>
    </citation>
    <scope>NUCLEOTIDE SEQUENCE [LARGE SCALE GENOMIC DNA]</scope>
    <source>
        <strain evidence="10 11">W115</strain>
    </source>
</reference>
<protein>
    <submittedName>
        <fullName evidence="10">ABC transporter permease subunit</fullName>
    </submittedName>
</protein>
<evidence type="ECO:0000256" key="4">
    <source>
        <dbReference type="ARBA" id="ARBA00022475"/>
    </source>
</evidence>
<dbReference type="PANTHER" id="PTHR42929">
    <property type="entry name" value="INNER MEMBRANE ABC TRANSPORTER PERMEASE PROTEIN YDCU-RELATED-RELATED"/>
    <property type="match status" value="1"/>
</dbReference>
<evidence type="ECO:0000256" key="1">
    <source>
        <dbReference type="ARBA" id="ARBA00004651"/>
    </source>
</evidence>
<dbReference type="EMBL" id="CP146606">
    <property type="protein sequence ID" value="WYK19392.1"/>
    <property type="molecule type" value="Genomic_DNA"/>
</dbReference>
<feature type="transmembrane region" description="Helical" evidence="8">
    <location>
        <begin position="34"/>
        <end position="53"/>
    </location>
</feature>
<feature type="transmembrane region" description="Helical" evidence="8">
    <location>
        <begin position="109"/>
        <end position="129"/>
    </location>
</feature>
<keyword evidence="3 8" id="KW-0813">Transport</keyword>
<evidence type="ECO:0000256" key="2">
    <source>
        <dbReference type="ARBA" id="ARBA00007069"/>
    </source>
</evidence>
<dbReference type="RefSeq" id="WP_317056089.1">
    <property type="nucleotide sequence ID" value="NZ_CP146606.1"/>
</dbReference>
<keyword evidence="4" id="KW-1003">Cell membrane</keyword>
<dbReference type="InterPro" id="IPR000515">
    <property type="entry name" value="MetI-like"/>
</dbReference>
<sequence>MTDLTNSPVSATSQQDIGFLQSLARRAQNNWRKIVILIPFVWLLFFFLFPFFIVAKISLAELAIASPPFTKLIEWTDTGVINIRIVFDNFTYILTDNLYSNTYLNSLKISVLSTLICLLFGYPIAYGIVRSGPVMKPLLLFLVILPFWTSFLLRVYAWMGLLADQGTINNLLISIGLIDEPIRMLYTEFAVFVGIVYTYMPFMILPLYANMEKLDTSLNEAAADLGSKPTNTFFKVTLPLTIPGIIAGSLLVFIPATGEYVIPDLLGGGNVQMIGRVLFNEFSRNTDWPVASAVAIVLLFLLVVPIAVFQHYQGKENEGR</sequence>
<evidence type="ECO:0000256" key="6">
    <source>
        <dbReference type="ARBA" id="ARBA00022989"/>
    </source>
</evidence>
<gene>
    <name evidence="10" type="ORF">RZS32_005855</name>
</gene>